<evidence type="ECO:0000313" key="1">
    <source>
        <dbReference type="EMBL" id="MRH80971.1"/>
    </source>
</evidence>
<proteinExistence type="predicted"/>
<dbReference type="RefSeq" id="WP_153703388.1">
    <property type="nucleotide sequence ID" value="NZ_WJMX01000020.1"/>
</dbReference>
<dbReference type="EMBL" id="WJMX01000020">
    <property type="protein sequence ID" value="MRH80971.1"/>
    <property type="molecule type" value="Genomic_DNA"/>
</dbReference>
<dbReference type="Pfam" id="PF20330">
    <property type="entry name" value="DUF6625"/>
    <property type="match status" value="1"/>
</dbReference>
<accession>A0A7X2G5T6</accession>
<dbReference type="Proteomes" id="UP000470878">
    <property type="component" value="Unassembled WGS sequence"/>
</dbReference>
<dbReference type="AlphaFoldDB" id="A0A7X2G5T6"/>
<gene>
    <name evidence="1" type="ORF">GIX77_09380</name>
</gene>
<dbReference type="InterPro" id="IPR046733">
    <property type="entry name" value="DUF6625"/>
</dbReference>
<reference evidence="1 2" key="1">
    <citation type="submission" date="2019-11" db="EMBL/GenBank/DDBJ databases">
        <title>Draft genome sequence of 12 host-associated Lactobacillus reuteri rodent strains.</title>
        <authorList>
            <person name="Zhang S."/>
            <person name="Ozcam M."/>
            <person name="Van Pijkeren J.P."/>
        </authorList>
    </citation>
    <scope>NUCLEOTIDE SEQUENCE [LARGE SCALE GENOMIC DNA]</scope>
    <source>
        <strain evidence="1 2">CR</strain>
    </source>
</reference>
<evidence type="ECO:0000313" key="2">
    <source>
        <dbReference type="Proteomes" id="UP000470878"/>
    </source>
</evidence>
<organism evidence="1 2">
    <name type="scientific">Limosilactobacillus reuteri</name>
    <name type="common">Lactobacillus reuteri</name>
    <dbReference type="NCBI Taxonomy" id="1598"/>
    <lineage>
        <taxon>Bacteria</taxon>
        <taxon>Bacillati</taxon>
        <taxon>Bacillota</taxon>
        <taxon>Bacilli</taxon>
        <taxon>Lactobacillales</taxon>
        <taxon>Lactobacillaceae</taxon>
        <taxon>Limosilactobacillus</taxon>
    </lineage>
</organism>
<protein>
    <submittedName>
        <fullName evidence="1">Uncharacterized protein</fullName>
    </submittedName>
</protein>
<name>A0A7X2G5T6_LIMRT</name>
<comment type="caution">
    <text evidence="1">The sequence shown here is derived from an EMBL/GenBank/DDBJ whole genome shotgun (WGS) entry which is preliminary data.</text>
</comment>
<dbReference type="PROSITE" id="PS51257">
    <property type="entry name" value="PROKAR_LIPOPROTEIN"/>
    <property type="match status" value="1"/>
</dbReference>
<sequence length="326" mass="39428">MKKVCFIIPYFGKFPNYFQLFLQSCAKNTDYQWLIFTDDNTEFNYPQNVKRILMSFSDLQHLVSEKFEFQVSLDTPRKLCDYKPAYGYIFENYLSNYEYWGHCDTDIIVGNLNNFLLPLLTKNYDKIFTLGHFIIYKNNHENNRRFMRKVKGRLLYKESFTNKNITTFDETYGNDENVNTVFLQNEGKVFQDDYSFNTKLDESFFIQTKYNSNKKKYENIFQSSKLVLGWDSSGLFTIYNVKDKFILEEVMYVHLQQRKMKIKSDLQYNKPFIIIPNSFYSVENLPKNIDEFKKIKKKTLNFQKIRIFVKWKWFGLKKKMLKLYKI</sequence>